<dbReference type="Gene3D" id="1.50.10.10">
    <property type="match status" value="1"/>
</dbReference>
<comment type="catalytic activity">
    <reaction evidence="1">
        <text>alpha,alpha-trehalose + H2O = alpha-D-glucose + beta-D-glucose</text>
        <dbReference type="Rhea" id="RHEA:32675"/>
        <dbReference type="ChEBI" id="CHEBI:15377"/>
        <dbReference type="ChEBI" id="CHEBI:15903"/>
        <dbReference type="ChEBI" id="CHEBI:16551"/>
        <dbReference type="ChEBI" id="CHEBI:17925"/>
        <dbReference type="EC" id="3.2.1.28"/>
    </reaction>
</comment>
<sequence>MLWRATLAALAALSAVQAKIYDTQYNGTTWDSETWVLTTTNLMQGIFQSRMSLANGYLGINVAALGPFFEVDVPVAGDDISGWPLFDRRQTFATIAGFYDSQATTNGTNFEWLYQYGGESVISGVPHWAGLHVEAGGDVLTASTDASQISNFTSSLSIPGGDMTWSFTWTPSSGPAIDVQYLMFVNKLHVNQATVTVNLTAKADTNVTVIDVLNGDCAVRSDLVGRGYETNSSVIWSAVSPHWLSDVKAYIYSTLAGDQYTNNSTRKQYTNEAVIGGNSSSIAQAVNVSLKAGQAATLTKYIGGASSDAYNDPQSVASQASTAGSQTGFNALFDAHAKEWQSIMTSDSVEDYTDPSTGELPDDPNVIYLQIVAITSPFHLLQNTIGTNALAIANNDHPMDVNSISVAGLGSSSYAGWIFWDAEVWMAPGLVVAYPEAAKQIAAYRVQKFPQAQENIKTAYQSSQNHTHFSPNGAVFPWVSGRYGNCTAGGPCFDYEYHINGDIGLEIYNYYAVTGDSEYFQNELLPIYDATAQFYSDLVKFNETAGKYFLYNATDPDEYANFETNVGYTMVLMHTHIDNANTLRESFGMEANQTWANISAEIEIPIDQSADIVLEYQTMNGSIQVKQADVVLVDDFLWWPNPYSQSDLSFYAGRQSQNGPGMTYGVFAIVANAQSDSGCAAYTYDLYGSQPYTRAPWFQFSEQLLDNFQQNGGTHPAFPFLTGIGGAHRVAIFGYLGLHLLVETLNVNPNLPPQIPNLTYRTFYWQGWPIKAASNQTHTTLTRPTGEPYKSLSTANSKYASAPIPVTIGISAASLADNGTVYELHPGGTITLQNRNTGSIKTVPGNIAQCRPVTSTQSYEPGQLPISAVDGAASTKWQPTQLNQTSSITVELSEPYAPITEIRFDWAQNPPSSYKVTFSNSSSGADAVPVTSSNNVTVSNPYVAAKAAEIRPYMSNTTNVTLSKAVYSGRYAILEIEGNQALVGMGDAKNGTGASVAEFVIVADGGKEVVKRGGECFAS</sequence>
<dbReference type="GO" id="GO:0009277">
    <property type="term" value="C:fungal-type cell wall"/>
    <property type="evidence" value="ECO:0007669"/>
    <property type="project" value="TreeGrafter"/>
</dbReference>
<feature type="domain" description="Glycoside hydrolase family 65 C-terminal" evidence="8">
    <location>
        <begin position="743"/>
        <end position="788"/>
    </location>
</feature>
<evidence type="ECO:0000256" key="5">
    <source>
        <dbReference type="ARBA" id="ARBA00023180"/>
    </source>
</evidence>
<dbReference type="Pfam" id="PF03636">
    <property type="entry name" value="Glyco_hydro_65N"/>
    <property type="match status" value="1"/>
</dbReference>
<dbReference type="SUPFAM" id="SSF48208">
    <property type="entry name" value="Six-hairpin glycosidases"/>
    <property type="match status" value="1"/>
</dbReference>
<dbReference type="Gene3D" id="2.60.120.260">
    <property type="entry name" value="Galactose-binding domain-like"/>
    <property type="match status" value="1"/>
</dbReference>
<dbReference type="InterPro" id="IPR005196">
    <property type="entry name" value="Glyco_hydro_65_N"/>
</dbReference>
<keyword evidence="5" id="KW-0325">Glycoprotein</keyword>
<protein>
    <recommendedName>
        <fullName evidence="3">alpha,alpha-trehalase</fullName>
        <ecNumber evidence="3">3.2.1.28</ecNumber>
    </recommendedName>
</protein>
<evidence type="ECO:0000259" key="7">
    <source>
        <dbReference type="Pfam" id="PF03632"/>
    </source>
</evidence>
<dbReference type="Pfam" id="PF03632">
    <property type="entry name" value="Glyco_hydro_65m"/>
    <property type="match status" value="1"/>
</dbReference>
<dbReference type="OrthoDB" id="200349at2759"/>
<keyword evidence="11" id="KW-1185">Reference proteome</keyword>
<comment type="similarity">
    <text evidence="2">Belongs to the glycosyl hydrolase 65 family.</text>
</comment>
<accession>A0A6A6Q5T7</accession>
<dbReference type="InterPro" id="IPR005194">
    <property type="entry name" value="Glyco_hydro_65_C"/>
</dbReference>
<evidence type="ECO:0000256" key="1">
    <source>
        <dbReference type="ARBA" id="ARBA00001576"/>
    </source>
</evidence>
<dbReference type="EC" id="3.2.1.28" evidence="3"/>
<evidence type="ECO:0000256" key="4">
    <source>
        <dbReference type="ARBA" id="ARBA00022801"/>
    </source>
</evidence>
<dbReference type="RefSeq" id="XP_033594377.1">
    <property type="nucleotide sequence ID" value="XM_033732392.1"/>
</dbReference>
<reference evidence="10" key="1">
    <citation type="journal article" date="2020" name="Stud. Mycol.">
        <title>101 Dothideomycetes genomes: a test case for predicting lifestyles and emergence of pathogens.</title>
        <authorList>
            <person name="Haridas S."/>
            <person name="Albert R."/>
            <person name="Binder M."/>
            <person name="Bloem J."/>
            <person name="Labutti K."/>
            <person name="Salamov A."/>
            <person name="Andreopoulos B."/>
            <person name="Baker S."/>
            <person name="Barry K."/>
            <person name="Bills G."/>
            <person name="Bluhm B."/>
            <person name="Cannon C."/>
            <person name="Castanera R."/>
            <person name="Culley D."/>
            <person name="Daum C."/>
            <person name="Ezra D."/>
            <person name="Gonzalez J."/>
            <person name="Henrissat B."/>
            <person name="Kuo A."/>
            <person name="Liang C."/>
            <person name="Lipzen A."/>
            <person name="Lutzoni F."/>
            <person name="Magnuson J."/>
            <person name="Mondo S."/>
            <person name="Nolan M."/>
            <person name="Ohm R."/>
            <person name="Pangilinan J."/>
            <person name="Park H.-J."/>
            <person name="Ramirez L."/>
            <person name="Alfaro M."/>
            <person name="Sun H."/>
            <person name="Tritt A."/>
            <person name="Yoshinaga Y."/>
            <person name="Zwiers L.-H."/>
            <person name="Turgeon B."/>
            <person name="Goodwin S."/>
            <person name="Spatafora J."/>
            <person name="Crous P."/>
            <person name="Grigoriev I."/>
        </authorList>
    </citation>
    <scope>NUCLEOTIDE SEQUENCE</scope>
    <source>
        <strain evidence="10">CBS 113389</strain>
    </source>
</reference>
<dbReference type="InterPro" id="IPR005195">
    <property type="entry name" value="Glyco_hydro_65_M"/>
</dbReference>
<dbReference type="PANTHER" id="PTHR11051:SF8">
    <property type="entry name" value="PROTEIN-GLUCOSYLGALACTOSYLHYDROXYLYSINE GLUCOSIDASE"/>
    <property type="match status" value="1"/>
</dbReference>
<dbReference type="FunFam" id="1.50.10.10:FF:000032">
    <property type="entry name" value="Vacuolar acid trehalase"/>
    <property type="match status" value="1"/>
</dbReference>
<organism evidence="10 11">
    <name type="scientific">Neohortaea acidophila</name>
    <dbReference type="NCBI Taxonomy" id="245834"/>
    <lineage>
        <taxon>Eukaryota</taxon>
        <taxon>Fungi</taxon>
        <taxon>Dikarya</taxon>
        <taxon>Ascomycota</taxon>
        <taxon>Pezizomycotina</taxon>
        <taxon>Dothideomycetes</taxon>
        <taxon>Dothideomycetidae</taxon>
        <taxon>Mycosphaerellales</taxon>
        <taxon>Teratosphaeriaceae</taxon>
        <taxon>Neohortaea</taxon>
    </lineage>
</organism>
<dbReference type="GO" id="GO:0004555">
    <property type="term" value="F:alpha,alpha-trehalase activity"/>
    <property type="evidence" value="ECO:0007669"/>
    <property type="project" value="UniProtKB-EC"/>
</dbReference>
<gene>
    <name evidence="10" type="ORF">BDY17DRAFT_289724</name>
</gene>
<evidence type="ECO:0000256" key="2">
    <source>
        <dbReference type="ARBA" id="ARBA00006768"/>
    </source>
</evidence>
<dbReference type="InterPro" id="IPR008928">
    <property type="entry name" value="6-hairpin_glycosidase_sf"/>
</dbReference>
<dbReference type="Proteomes" id="UP000799767">
    <property type="component" value="Unassembled WGS sequence"/>
</dbReference>
<dbReference type="InterPro" id="IPR008979">
    <property type="entry name" value="Galactose-bd-like_sf"/>
</dbReference>
<keyword evidence="6" id="KW-0732">Signal</keyword>
<feature type="chain" id="PRO_5025589661" description="alpha,alpha-trehalase" evidence="6">
    <location>
        <begin position="19"/>
        <end position="1019"/>
    </location>
</feature>
<evidence type="ECO:0000259" key="8">
    <source>
        <dbReference type="Pfam" id="PF03633"/>
    </source>
</evidence>
<dbReference type="GeneID" id="54473394"/>
<dbReference type="SUPFAM" id="SSF74650">
    <property type="entry name" value="Galactose mutarotase-like"/>
    <property type="match status" value="1"/>
</dbReference>
<dbReference type="InterPro" id="IPR012341">
    <property type="entry name" value="6hp_glycosidase-like_sf"/>
</dbReference>
<evidence type="ECO:0000313" key="10">
    <source>
        <dbReference type="EMBL" id="KAF2487808.1"/>
    </source>
</evidence>
<evidence type="ECO:0000313" key="11">
    <source>
        <dbReference type="Proteomes" id="UP000799767"/>
    </source>
</evidence>
<dbReference type="Pfam" id="PF03633">
    <property type="entry name" value="Glyco_hydro_65C"/>
    <property type="match status" value="1"/>
</dbReference>
<feature type="domain" description="Glycoside hydrolase family 65 central catalytic" evidence="7">
    <location>
        <begin position="400"/>
        <end position="617"/>
    </location>
</feature>
<evidence type="ECO:0000256" key="3">
    <source>
        <dbReference type="ARBA" id="ARBA00012757"/>
    </source>
</evidence>
<keyword evidence="4" id="KW-0378">Hydrolase</keyword>
<feature type="signal peptide" evidence="6">
    <location>
        <begin position="1"/>
        <end position="18"/>
    </location>
</feature>
<evidence type="ECO:0000256" key="6">
    <source>
        <dbReference type="SAM" id="SignalP"/>
    </source>
</evidence>
<evidence type="ECO:0000259" key="9">
    <source>
        <dbReference type="Pfam" id="PF03636"/>
    </source>
</evidence>
<dbReference type="AlphaFoldDB" id="A0A6A6Q5T7"/>
<dbReference type="InterPro" id="IPR037018">
    <property type="entry name" value="GH65_N"/>
</dbReference>
<dbReference type="GO" id="GO:0030246">
    <property type="term" value="F:carbohydrate binding"/>
    <property type="evidence" value="ECO:0007669"/>
    <property type="project" value="InterPro"/>
</dbReference>
<name>A0A6A6Q5T7_9PEZI</name>
<dbReference type="EMBL" id="MU001631">
    <property type="protein sequence ID" value="KAF2487808.1"/>
    <property type="molecule type" value="Genomic_DNA"/>
</dbReference>
<proteinExistence type="inferred from homology"/>
<dbReference type="SUPFAM" id="SSF49785">
    <property type="entry name" value="Galactose-binding domain-like"/>
    <property type="match status" value="1"/>
</dbReference>
<feature type="domain" description="Glycoside hydrolase family 65 N-terminal" evidence="9">
    <location>
        <begin position="44"/>
        <end position="308"/>
    </location>
</feature>
<dbReference type="GO" id="GO:0005993">
    <property type="term" value="P:trehalose catabolic process"/>
    <property type="evidence" value="ECO:0007669"/>
    <property type="project" value="TreeGrafter"/>
</dbReference>
<dbReference type="Gene3D" id="2.70.98.40">
    <property type="entry name" value="Glycoside hydrolase, family 65, N-terminal domain"/>
    <property type="match status" value="1"/>
</dbReference>
<dbReference type="InterPro" id="IPR011013">
    <property type="entry name" value="Gal_mutarotase_sf_dom"/>
</dbReference>
<dbReference type="PANTHER" id="PTHR11051">
    <property type="entry name" value="GLYCOSYL HYDROLASE-RELATED"/>
    <property type="match status" value="1"/>
</dbReference>